<protein>
    <submittedName>
        <fullName evidence="2">Uncharacterized protein</fullName>
    </submittedName>
</protein>
<keyword evidence="3" id="KW-1185">Reference proteome</keyword>
<dbReference type="EMBL" id="CP140158">
    <property type="protein sequence ID" value="WQG84153.1"/>
    <property type="molecule type" value="Genomic_DNA"/>
</dbReference>
<proteinExistence type="predicted"/>
<dbReference type="Proteomes" id="UP001324185">
    <property type="component" value="Chromosome"/>
</dbReference>
<accession>A0ABZ0X1A5</accession>
<evidence type="ECO:0000256" key="1">
    <source>
        <dbReference type="SAM" id="Phobius"/>
    </source>
</evidence>
<name>A0ABZ0X1A5_9GAMM</name>
<feature type="transmembrane region" description="Helical" evidence="1">
    <location>
        <begin position="47"/>
        <end position="70"/>
    </location>
</feature>
<evidence type="ECO:0000313" key="2">
    <source>
        <dbReference type="EMBL" id="WQG84153.1"/>
    </source>
</evidence>
<evidence type="ECO:0000313" key="3">
    <source>
        <dbReference type="Proteomes" id="UP001324185"/>
    </source>
</evidence>
<keyword evidence="1" id="KW-0472">Membrane</keyword>
<feature type="transmembrane region" description="Helical" evidence="1">
    <location>
        <begin position="82"/>
        <end position="100"/>
    </location>
</feature>
<reference evidence="2 3" key="1">
    <citation type="submission" date="2023-11" db="EMBL/GenBank/DDBJ databases">
        <title>MicrobeMod: A computational toolkit for identifying prokaryotic methylation and restriction-modification with nanopore sequencing.</title>
        <authorList>
            <person name="Crits-Christoph A."/>
            <person name="Kang S.C."/>
            <person name="Lee H."/>
            <person name="Ostrov N."/>
        </authorList>
    </citation>
    <scope>NUCLEOTIDE SEQUENCE [LARGE SCALE GENOMIC DNA]</scope>
    <source>
        <strain evidence="2 3">DSMZ 16071</strain>
    </source>
</reference>
<organism evidence="2 3">
    <name type="scientific">Kangiella aquimarina</name>
    <dbReference type="NCBI Taxonomy" id="261965"/>
    <lineage>
        <taxon>Bacteria</taxon>
        <taxon>Pseudomonadati</taxon>
        <taxon>Pseudomonadota</taxon>
        <taxon>Gammaproteobacteria</taxon>
        <taxon>Kangiellales</taxon>
        <taxon>Kangiellaceae</taxon>
        <taxon>Kangiella</taxon>
    </lineage>
</organism>
<keyword evidence="1" id="KW-1133">Transmembrane helix</keyword>
<feature type="transmembrane region" description="Helical" evidence="1">
    <location>
        <begin position="7"/>
        <end position="27"/>
    </location>
</feature>
<sequence>MNRFRLYRYLLGINLPPILGAILFYIYVDFTDDGTVTLIDSGDDPFLPIRALLEIIGFAYMFVGIQALIATAIMEFLVLTKVKFFVLQMVIAGFLGLISGGVLGEWLFLVIGLIVGFCAGYGLILIKNKETAINVASKT</sequence>
<keyword evidence="1" id="KW-0812">Transmembrane</keyword>
<gene>
    <name evidence="2" type="ORF">SR900_06655</name>
</gene>
<feature type="transmembrane region" description="Helical" evidence="1">
    <location>
        <begin position="106"/>
        <end position="126"/>
    </location>
</feature>
<dbReference type="RefSeq" id="WP_156823051.1">
    <property type="nucleotide sequence ID" value="NZ_CP140158.1"/>
</dbReference>